<feature type="domain" description="Nudix hydrolase" evidence="6">
    <location>
        <begin position="6"/>
        <end position="130"/>
    </location>
</feature>
<protein>
    <submittedName>
        <fullName evidence="8">8-oxo-dGTP diphosphatase</fullName>
    </submittedName>
</protein>
<keyword evidence="9" id="KW-1185">Reference proteome</keyword>
<evidence type="ECO:0000313" key="7">
    <source>
        <dbReference type="EMBL" id="UQS83598.1"/>
    </source>
</evidence>
<dbReference type="RefSeq" id="WP_249512824.1">
    <property type="nucleotide sequence ID" value="NZ_CP093365.1"/>
</dbReference>
<evidence type="ECO:0000313" key="8">
    <source>
        <dbReference type="EMBL" id="UQS83649.1"/>
    </source>
</evidence>
<evidence type="ECO:0000256" key="1">
    <source>
        <dbReference type="ARBA" id="ARBA00001946"/>
    </source>
</evidence>
<dbReference type="Gene3D" id="3.90.79.10">
    <property type="entry name" value="Nucleoside Triphosphate Pyrophosphohydrolase"/>
    <property type="match status" value="1"/>
</dbReference>
<dbReference type="PANTHER" id="PTHR43758:SF2">
    <property type="entry name" value="OXIDIZED PURINE NUCLEOSIDE TRIPHOSPHATE HYDROLASE"/>
    <property type="match status" value="1"/>
</dbReference>
<keyword evidence="5" id="KW-0460">Magnesium</keyword>
<dbReference type="EMBL" id="CP093365">
    <property type="protein sequence ID" value="UQS83598.1"/>
    <property type="molecule type" value="Genomic_DNA"/>
</dbReference>
<evidence type="ECO:0000256" key="5">
    <source>
        <dbReference type="ARBA" id="ARBA00022842"/>
    </source>
</evidence>
<keyword evidence="3" id="KW-0479">Metal-binding</keyword>
<dbReference type="CDD" id="cd18875">
    <property type="entry name" value="NUDIX_Hydrolase"/>
    <property type="match status" value="1"/>
</dbReference>
<dbReference type="EMBL" id="CP093365">
    <property type="protein sequence ID" value="UQS83649.1"/>
    <property type="molecule type" value="Genomic_DNA"/>
</dbReference>
<dbReference type="Proteomes" id="UP000831947">
    <property type="component" value="Chromosome"/>
</dbReference>
<organism evidence="8 9">
    <name type="scientific">Bombilactobacillus thymidiniphilus</name>
    <dbReference type="NCBI Taxonomy" id="2923363"/>
    <lineage>
        <taxon>Bacteria</taxon>
        <taxon>Bacillati</taxon>
        <taxon>Bacillota</taxon>
        <taxon>Bacilli</taxon>
        <taxon>Lactobacillales</taxon>
        <taxon>Lactobacillaceae</taxon>
        <taxon>Bombilactobacillus</taxon>
    </lineage>
</organism>
<dbReference type="SUPFAM" id="SSF55811">
    <property type="entry name" value="Nudix"/>
    <property type="match status" value="1"/>
</dbReference>
<dbReference type="InterPro" id="IPR015797">
    <property type="entry name" value="NUDIX_hydrolase-like_dom_sf"/>
</dbReference>
<dbReference type="PANTHER" id="PTHR43758">
    <property type="entry name" value="7,8-DIHYDRO-8-OXOGUANINE TRIPHOSPHATASE"/>
    <property type="match status" value="1"/>
</dbReference>
<gene>
    <name evidence="8" type="ORF">MOO47_00140</name>
    <name evidence="7" type="ORF">MOO47_07490</name>
</gene>
<name>A0ABY4PDT0_9LACO</name>
<evidence type="ECO:0000256" key="3">
    <source>
        <dbReference type="ARBA" id="ARBA00022723"/>
    </source>
</evidence>
<evidence type="ECO:0000313" key="9">
    <source>
        <dbReference type="Proteomes" id="UP000831947"/>
    </source>
</evidence>
<keyword evidence="4" id="KW-0378">Hydrolase</keyword>
<evidence type="ECO:0000256" key="2">
    <source>
        <dbReference type="ARBA" id="ARBA00005582"/>
    </source>
</evidence>
<comment type="cofactor">
    <cofactor evidence="1">
        <name>Mg(2+)</name>
        <dbReference type="ChEBI" id="CHEBI:18420"/>
    </cofactor>
</comment>
<dbReference type="PROSITE" id="PS51462">
    <property type="entry name" value="NUDIX"/>
    <property type="match status" value="1"/>
</dbReference>
<reference evidence="8 9" key="1">
    <citation type="journal article" date="2022" name="Int. J. Syst. Evol. Microbiol.">
        <title>Apilactobacillus apisilvae sp. nov., Nicolia spurrieriana gen. nov. sp. nov., Bombilactobacillus folatiphilus sp. nov. and Bombilactobacillus thymidiniphilus sp. nov., four new lactic acid bacterial isolates from stingless bees Tetragonula carbonaria and Austroplebeia australis.</title>
        <authorList>
            <person name="Oliphant S.A."/>
            <person name="Watson-Haigh N.S."/>
            <person name="Sumby K.M."/>
            <person name="Gardner J."/>
            <person name="Groom S."/>
            <person name="Jiranek V."/>
        </authorList>
    </citation>
    <scope>NUCLEOTIDE SEQUENCE [LARGE SCALE GENOMIC DNA]</scope>
    <source>
        <strain evidence="8 9">SG4_A1</strain>
    </source>
</reference>
<accession>A0ABY4PDT0</accession>
<dbReference type="InterPro" id="IPR000086">
    <property type="entry name" value="NUDIX_hydrolase_dom"/>
</dbReference>
<proteinExistence type="inferred from homology"/>
<dbReference type="Pfam" id="PF00293">
    <property type="entry name" value="NUDIX"/>
    <property type="match status" value="1"/>
</dbReference>
<comment type="similarity">
    <text evidence="2">Belongs to the Nudix hydrolase family.</text>
</comment>
<evidence type="ECO:0000256" key="4">
    <source>
        <dbReference type="ARBA" id="ARBA00022801"/>
    </source>
</evidence>
<evidence type="ECO:0000259" key="6">
    <source>
        <dbReference type="PROSITE" id="PS51462"/>
    </source>
</evidence>
<sequence length="146" mass="16964">MDRTESVTLTNMCMITNADKILVLNRVDPNWPGLTFPGGHIEAHESITESVIREVQEETNLTITQPKLVGVKQFYDAEHHRYLVFFYRANQFSGELKSSREGNLKWLTKEELLQSPLAPNFDHDLPLFFDEQFNEHLLDGQRDVLF</sequence>